<dbReference type="EMBL" id="KZ824274">
    <property type="protein sequence ID" value="RAL14567.1"/>
    <property type="molecule type" value="Genomic_DNA"/>
</dbReference>
<organism evidence="2 3">
    <name type="scientific">Aspergillus homomorphus (strain CBS 101889)</name>
    <dbReference type="NCBI Taxonomy" id="1450537"/>
    <lineage>
        <taxon>Eukaryota</taxon>
        <taxon>Fungi</taxon>
        <taxon>Dikarya</taxon>
        <taxon>Ascomycota</taxon>
        <taxon>Pezizomycotina</taxon>
        <taxon>Eurotiomycetes</taxon>
        <taxon>Eurotiomycetidae</taxon>
        <taxon>Eurotiales</taxon>
        <taxon>Aspergillaceae</taxon>
        <taxon>Aspergillus</taxon>
        <taxon>Aspergillus subgen. Circumdati</taxon>
    </lineage>
</organism>
<accession>A0A395I3N3</accession>
<name>A0A395I3N3_ASPHC</name>
<gene>
    <name evidence="2" type="ORF">BO97DRAFT_422468</name>
</gene>
<feature type="compositionally biased region" description="Basic and acidic residues" evidence="1">
    <location>
        <begin position="60"/>
        <end position="74"/>
    </location>
</feature>
<feature type="region of interest" description="Disordered" evidence="1">
    <location>
        <begin position="37"/>
        <end position="82"/>
    </location>
</feature>
<protein>
    <submittedName>
        <fullName evidence="2">Uncharacterized protein</fullName>
    </submittedName>
</protein>
<dbReference type="VEuPathDB" id="FungiDB:BO97DRAFT_422468"/>
<dbReference type="AlphaFoldDB" id="A0A395I3N3"/>
<evidence type="ECO:0000256" key="1">
    <source>
        <dbReference type="SAM" id="MobiDB-lite"/>
    </source>
</evidence>
<evidence type="ECO:0000313" key="3">
    <source>
        <dbReference type="Proteomes" id="UP000248961"/>
    </source>
</evidence>
<keyword evidence="3" id="KW-1185">Reference proteome</keyword>
<evidence type="ECO:0000313" key="2">
    <source>
        <dbReference type="EMBL" id="RAL14567.1"/>
    </source>
</evidence>
<reference evidence="2 3" key="1">
    <citation type="submission" date="2018-02" db="EMBL/GenBank/DDBJ databases">
        <title>The genomes of Aspergillus section Nigri reveals drivers in fungal speciation.</title>
        <authorList>
            <consortium name="DOE Joint Genome Institute"/>
            <person name="Vesth T.C."/>
            <person name="Nybo J."/>
            <person name="Theobald S."/>
            <person name="Brandl J."/>
            <person name="Frisvad J.C."/>
            <person name="Nielsen K.F."/>
            <person name="Lyhne E.K."/>
            <person name="Kogle M.E."/>
            <person name="Kuo A."/>
            <person name="Riley R."/>
            <person name="Clum A."/>
            <person name="Nolan M."/>
            <person name="Lipzen A."/>
            <person name="Salamov A."/>
            <person name="Henrissat B."/>
            <person name="Wiebenga A."/>
            <person name="De vries R.P."/>
            <person name="Grigoriev I.V."/>
            <person name="Mortensen U.H."/>
            <person name="Andersen M.R."/>
            <person name="Baker S.E."/>
        </authorList>
    </citation>
    <scope>NUCLEOTIDE SEQUENCE [LARGE SCALE GENOMIC DNA]</scope>
    <source>
        <strain evidence="2 3">CBS 101889</strain>
    </source>
</reference>
<dbReference type="RefSeq" id="XP_025553721.1">
    <property type="nucleotide sequence ID" value="XM_025696798.1"/>
</dbReference>
<sequence length="193" mass="21320">MAGSSLIPATRKYLEGTLPQLQTQCQKVLDAWTQPTDTWTLGDPEPAPATPKMAAKGRNAQRDKLDREARDRRGQPAPRGWAKDGVEYGGCKWPDKGILCSVRDELWMDGQEDRGAVVIDSDELIVIDEVAEGHDGDGRKGKATMQNNIRQEAVDMGIEHENKDDVKEGKRKACARERALDAMVQTQAEPPAQ</sequence>
<dbReference type="Proteomes" id="UP000248961">
    <property type="component" value="Unassembled WGS sequence"/>
</dbReference>
<dbReference type="GeneID" id="37201087"/>
<proteinExistence type="predicted"/>